<dbReference type="EMBL" id="MSCO01000003">
    <property type="protein sequence ID" value="PQJ83464.1"/>
    <property type="molecule type" value="Genomic_DNA"/>
</dbReference>
<reference evidence="1 2" key="1">
    <citation type="submission" date="2016-12" db="EMBL/GenBank/DDBJ databases">
        <title>Diversity of luminous bacteria.</title>
        <authorList>
            <person name="Yoshizawa S."/>
            <person name="Kogure K."/>
        </authorList>
    </citation>
    <scope>NUCLEOTIDE SEQUENCE [LARGE SCALE GENOMIC DNA]</scope>
    <source>
        <strain evidence="1 2">ATCC 33715</strain>
    </source>
</reference>
<organism evidence="1 2">
    <name type="scientific">Aliivibrio sifiae</name>
    <dbReference type="NCBI Taxonomy" id="566293"/>
    <lineage>
        <taxon>Bacteria</taxon>
        <taxon>Pseudomonadati</taxon>
        <taxon>Pseudomonadota</taxon>
        <taxon>Gammaproteobacteria</taxon>
        <taxon>Vibrionales</taxon>
        <taxon>Vibrionaceae</taxon>
        <taxon>Aliivibrio</taxon>
    </lineage>
</organism>
<gene>
    <name evidence="1" type="ORF">BTO22_18950</name>
</gene>
<dbReference type="Proteomes" id="UP000239263">
    <property type="component" value="Unassembled WGS sequence"/>
</dbReference>
<proteinExistence type="predicted"/>
<evidence type="ECO:0000313" key="2">
    <source>
        <dbReference type="Proteomes" id="UP000239263"/>
    </source>
</evidence>
<accession>A0A2S7X0W3</accession>
<name>A0A2S7X0W3_9GAMM</name>
<evidence type="ECO:0000313" key="1">
    <source>
        <dbReference type="EMBL" id="PQJ83464.1"/>
    </source>
</evidence>
<comment type="caution">
    <text evidence="1">The sequence shown here is derived from an EMBL/GenBank/DDBJ whole genome shotgun (WGS) entry which is preliminary data.</text>
</comment>
<dbReference type="AlphaFoldDB" id="A0A2S7X0W3"/>
<sequence length="78" mass="9205">MDKCVAYEEAAYFKFVIRTQDEEGLKTLKMISHESYEYEDSKVIIKSLDKKEIERLSNTEMFSTPFNVFSVFVSFTLE</sequence>
<protein>
    <submittedName>
        <fullName evidence="1">Uncharacterized protein</fullName>
    </submittedName>
</protein>